<dbReference type="PANTHER" id="PTHR43790">
    <property type="entry name" value="CARBOHYDRATE TRANSPORT ATP-BINDING PROTEIN MG119-RELATED"/>
    <property type="match status" value="1"/>
</dbReference>
<dbReference type="SMART" id="SM00382">
    <property type="entry name" value="AAA"/>
    <property type="match status" value="2"/>
</dbReference>
<dbReference type="PANTHER" id="PTHR43790:SF4">
    <property type="entry name" value="GUANOSINE IMPORT ATP-BINDING PROTEIN NUPO"/>
    <property type="match status" value="1"/>
</dbReference>
<dbReference type="GO" id="GO:0005524">
    <property type="term" value="F:ATP binding"/>
    <property type="evidence" value="ECO:0007669"/>
    <property type="project" value="UniProtKB-KW"/>
</dbReference>
<dbReference type="PROSITE" id="PS00211">
    <property type="entry name" value="ABC_TRANSPORTER_1"/>
    <property type="match status" value="1"/>
</dbReference>
<dbReference type="PROSITE" id="PS50893">
    <property type="entry name" value="ABC_TRANSPORTER_2"/>
    <property type="match status" value="2"/>
</dbReference>
<evidence type="ECO:0000313" key="5">
    <source>
        <dbReference type="EMBL" id="MFD2207439.1"/>
    </source>
</evidence>
<keyword evidence="1" id="KW-0547">Nucleotide-binding</keyword>
<evidence type="ECO:0000313" key="6">
    <source>
        <dbReference type="Proteomes" id="UP001597294"/>
    </source>
</evidence>
<gene>
    <name evidence="5" type="ORF">ACFSKO_17590</name>
</gene>
<dbReference type="InterPro" id="IPR017871">
    <property type="entry name" value="ABC_transporter-like_CS"/>
</dbReference>
<sequence>MSIKSIKTGQSDAVGEQSAPPPAIELKSISKSFGPVKANHNVDLKVLPGTIHGIIGENGAGKSTLMSILYGFYEADSGDILIHGRKKRIHSSRDAISFGIGMVHQHFMLVETFTVLENVMLGAEGGTLLNESSKTAREELIKLSKEYSLSVDPDALTGDLPVGLQQRVEILKALYRGAEILILDEPTGVLTPQETDQLFKILDILRSRGVSIILITHKLQEIMAITDCVSVMRAGTMVSERETTATSKNELAELMVGRKVLLEVNKSEANPAEILLEVTDLTHEEGGVVQLDNVSLKLRAGEIVGIAGVSGNGQTELLAALSGICPLQKGSIQIGDIKITPDAAYTPKEFRNIGVGHVPEDRHRMGMVNAFAAKETAIMGFHKDPVFNHKILMDQDAIEENCTRLMRDYDVRPEDPNLKSANFSGGNQQKLVLAREMDRNPKVLLVGQPTRGVDIGAIEFIHKNLIKMRDAGSAILIVSVELEEIMSLSDRILVMFEGRIVGEVSGKDADARQLGLLMGNAGNQENSNNQKNDHSGEVAV</sequence>
<accession>A0ABW5BP71</accession>
<proteinExistence type="predicted"/>
<evidence type="ECO:0000256" key="1">
    <source>
        <dbReference type="ARBA" id="ARBA00022741"/>
    </source>
</evidence>
<feature type="domain" description="ABC transporter" evidence="4">
    <location>
        <begin position="24"/>
        <end position="259"/>
    </location>
</feature>
<organism evidence="5 6">
    <name type="scientific">Kiloniella antarctica</name>
    <dbReference type="NCBI Taxonomy" id="1550907"/>
    <lineage>
        <taxon>Bacteria</taxon>
        <taxon>Pseudomonadati</taxon>
        <taxon>Pseudomonadota</taxon>
        <taxon>Alphaproteobacteria</taxon>
        <taxon>Rhodospirillales</taxon>
        <taxon>Kiloniellaceae</taxon>
        <taxon>Kiloniella</taxon>
    </lineage>
</organism>
<feature type="domain" description="ABC transporter" evidence="4">
    <location>
        <begin position="276"/>
        <end position="522"/>
    </location>
</feature>
<evidence type="ECO:0000256" key="2">
    <source>
        <dbReference type="ARBA" id="ARBA00022840"/>
    </source>
</evidence>
<dbReference type="EMBL" id="JBHUII010000011">
    <property type="protein sequence ID" value="MFD2207439.1"/>
    <property type="molecule type" value="Genomic_DNA"/>
</dbReference>
<dbReference type="CDD" id="cd03216">
    <property type="entry name" value="ABC_Carb_Monos_I"/>
    <property type="match status" value="1"/>
</dbReference>
<evidence type="ECO:0000256" key="3">
    <source>
        <dbReference type="SAM" id="MobiDB-lite"/>
    </source>
</evidence>
<dbReference type="InterPro" id="IPR050107">
    <property type="entry name" value="ABC_carbohydrate_import_ATPase"/>
</dbReference>
<feature type="region of interest" description="Disordered" evidence="3">
    <location>
        <begin position="1"/>
        <end position="21"/>
    </location>
</feature>
<name>A0ABW5BP71_9PROT</name>
<dbReference type="CDD" id="cd03215">
    <property type="entry name" value="ABC_Carb_Monos_II"/>
    <property type="match status" value="1"/>
</dbReference>
<keyword evidence="6" id="KW-1185">Reference proteome</keyword>
<feature type="compositionally biased region" description="Polar residues" evidence="3">
    <location>
        <begin position="1"/>
        <end position="11"/>
    </location>
</feature>
<dbReference type="Gene3D" id="3.40.50.300">
    <property type="entry name" value="P-loop containing nucleotide triphosphate hydrolases"/>
    <property type="match status" value="2"/>
</dbReference>
<dbReference type="InterPro" id="IPR003439">
    <property type="entry name" value="ABC_transporter-like_ATP-bd"/>
</dbReference>
<dbReference type="Proteomes" id="UP001597294">
    <property type="component" value="Unassembled WGS sequence"/>
</dbReference>
<evidence type="ECO:0000259" key="4">
    <source>
        <dbReference type="PROSITE" id="PS50893"/>
    </source>
</evidence>
<comment type="caution">
    <text evidence="5">The sequence shown here is derived from an EMBL/GenBank/DDBJ whole genome shotgun (WGS) entry which is preliminary data.</text>
</comment>
<dbReference type="InterPro" id="IPR027417">
    <property type="entry name" value="P-loop_NTPase"/>
</dbReference>
<feature type="compositionally biased region" description="Basic and acidic residues" evidence="3">
    <location>
        <begin position="531"/>
        <end position="540"/>
    </location>
</feature>
<keyword evidence="2 5" id="KW-0067">ATP-binding</keyword>
<feature type="compositionally biased region" description="Polar residues" evidence="3">
    <location>
        <begin position="521"/>
        <end position="530"/>
    </location>
</feature>
<reference evidence="6" key="1">
    <citation type="journal article" date="2019" name="Int. J. Syst. Evol. Microbiol.">
        <title>The Global Catalogue of Microorganisms (GCM) 10K type strain sequencing project: providing services to taxonomists for standard genome sequencing and annotation.</title>
        <authorList>
            <consortium name="The Broad Institute Genomics Platform"/>
            <consortium name="The Broad Institute Genome Sequencing Center for Infectious Disease"/>
            <person name="Wu L."/>
            <person name="Ma J."/>
        </authorList>
    </citation>
    <scope>NUCLEOTIDE SEQUENCE [LARGE SCALE GENOMIC DNA]</scope>
    <source>
        <strain evidence="6">CGMCC 4.7192</strain>
    </source>
</reference>
<protein>
    <submittedName>
        <fullName evidence="5">ABC transporter ATP-binding protein</fullName>
    </submittedName>
</protein>
<dbReference type="SUPFAM" id="SSF52540">
    <property type="entry name" value="P-loop containing nucleoside triphosphate hydrolases"/>
    <property type="match status" value="2"/>
</dbReference>
<feature type="region of interest" description="Disordered" evidence="3">
    <location>
        <begin position="519"/>
        <end position="540"/>
    </location>
</feature>
<dbReference type="InterPro" id="IPR003593">
    <property type="entry name" value="AAA+_ATPase"/>
</dbReference>
<dbReference type="RefSeq" id="WP_380254061.1">
    <property type="nucleotide sequence ID" value="NZ_JBHUII010000011.1"/>
</dbReference>
<dbReference type="Pfam" id="PF00005">
    <property type="entry name" value="ABC_tran"/>
    <property type="match status" value="2"/>
</dbReference>